<keyword evidence="2 5" id="KW-0812">Transmembrane</keyword>
<dbReference type="InterPro" id="IPR036259">
    <property type="entry name" value="MFS_trans_sf"/>
</dbReference>
<gene>
    <name evidence="6" type="ORF">BKA55DRAFT_572574</name>
</gene>
<keyword evidence="7" id="KW-1185">Reference proteome</keyword>
<evidence type="ECO:0000256" key="4">
    <source>
        <dbReference type="ARBA" id="ARBA00023136"/>
    </source>
</evidence>
<dbReference type="Proteomes" id="UP000720189">
    <property type="component" value="Unassembled WGS sequence"/>
</dbReference>
<sequence>MWILCKELCSSDTCNLELTTIQSTLFTSTILSSTASVQLFIVSLVPIWVIERLGRRAWMIWGAAAQMVTLIFVVVPPFLYRLNLNHYGPQHP</sequence>
<evidence type="ECO:0000256" key="3">
    <source>
        <dbReference type="ARBA" id="ARBA00022989"/>
    </source>
</evidence>
<dbReference type="GO" id="GO:0016020">
    <property type="term" value="C:membrane"/>
    <property type="evidence" value="ECO:0007669"/>
    <property type="project" value="UniProtKB-SubCell"/>
</dbReference>
<evidence type="ECO:0000313" key="6">
    <source>
        <dbReference type="EMBL" id="KAH7247618.1"/>
    </source>
</evidence>
<dbReference type="AlphaFoldDB" id="A0A9P9K4E8"/>
<proteinExistence type="predicted"/>
<dbReference type="GeneID" id="70223107"/>
<keyword evidence="3 5" id="KW-1133">Transmembrane helix</keyword>
<evidence type="ECO:0000313" key="7">
    <source>
        <dbReference type="Proteomes" id="UP000720189"/>
    </source>
</evidence>
<evidence type="ECO:0000256" key="1">
    <source>
        <dbReference type="ARBA" id="ARBA00004370"/>
    </source>
</evidence>
<evidence type="ECO:0008006" key="8">
    <source>
        <dbReference type="Google" id="ProtNLM"/>
    </source>
</evidence>
<evidence type="ECO:0000256" key="5">
    <source>
        <dbReference type="SAM" id="Phobius"/>
    </source>
</evidence>
<dbReference type="InterPro" id="IPR005828">
    <property type="entry name" value="MFS_sugar_transport-like"/>
</dbReference>
<evidence type="ECO:0000256" key="2">
    <source>
        <dbReference type="ARBA" id="ARBA00022692"/>
    </source>
</evidence>
<dbReference type="Gene3D" id="1.20.1250.20">
    <property type="entry name" value="MFS general substrate transporter like domains"/>
    <property type="match status" value="1"/>
</dbReference>
<feature type="transmembrane region" description="Helical" evidence="5">
    <location>
        <begin position="25"/>
        <end position="50"/>
    </location>
</feature>
<keyword evidence="4 5" id="KW-0472">Membrane</keyword>
<organism evidence="6 7">
    <name type="scientific">Fusarium redolens</name>
    <dbReference type="NCBI Taxonomy" id="48865"/>
    <lineage>
        <taxon>Eukaryota</taxon>
        <taxon>Fungi</taxon>
        <taxon>Dikarya</taxon>
        <taxon>Ascomycota</taxon>
        <taxon>Pezizomycotina</taxon>
        <taxon>Sordariomycetes</taxon>
        <taxon>Hypocreomycetidae</taxon>
        <taxon>Hypocreales</taxon>
        <taxon>Nectriaceae</taxon>
        <taxon>Fusarium</taxon>
        <taxon>Fusarium redolens species complex</taxon>
    </lineage>
</organism>
<dbReference type="GO" id="GO:0022857">
    <property type="term" value="F:transmembrane transporter activity"/>
    <property type="evidence" value="ECO:0007669"/>
    <property type="project" value="InterPro"/>
</dbReference>
<dbReference type="RefSeq" id="XP_046048201.1">
    <property type="nucleotide sequence ID" value="XM_046193153.1"/>
</dbReference>
<name>A0A9P9K4E8_FUSRE</name>
<protein>
    <recommendedName>
        <fullName evidence="8">Major facilitator superfamily (MFS) profile domain-containing protein</fullName>
    </recommendedName>
</protein>
<reference evidence="6" key="1">
    <citation type="journal article" date="2021" name="Nat. Commun.">
        <title>Genetic determinants of endophytism in the Arabidopsis root mycobiome.</title>
        <authorList>
            <person name="Mesny F."/>
            <person name="Miyauchi S."/>
            <person name="Thiergart T."/>
            <person name="Pickel B."/>
            <person name="Atanasova L."/>
            <person name="Karlsson M."/>
            <person name="Huettel B."/>
            <person name="Barry K.W."/>
            <person name="Haridas S."/>
            <person name="Chen C."/>
            <person name="Bauer D."/>
            <person name="Andreopoulos W."/>
            <person name="Pangilinan J."/>
            <person name="LaButti K."/>
            <person name="Riley R."/>
            <person name="Lipzen A."/>
            <person name="Clum A."/>
            <person name="Drula E."/>
            <person name="Henrissat B."/>
            <person name="Kohler A."/>
            <person name="Grigoriev I.V."/>
            <person name="Martin F.M."/>
            <person name="Hacquard S."/>
        </authorList>
    </citation>
    <scope>NUCLEOTIDE SEQUENCE</scope>
    <source>
        <strain evidence="6">MPI-CAGE-AT-0023</strain>
    </source>
</reference>
<comment type="subcellular location">
    <subcellularLocation>
        <location evidence="1">Membrane</location>
    </subcellularLocation>
</comment>
<dbReference type="OrthoDB" id="6612291at2759"/>
<dbReference type="EMBL" id="JAGMUX010000010">
    <property type="protein sequence ID" value="KAH7247618.1"/>
    <property type="molecule type" value="Genomic_DNA"/>
</dbReference>
<feature type="transmembrane region" description="Helical" evidence="5">
    <location>
        <begin position="57"/>
        <end position="79"/>
    </location>
</feature>
<comment type="caution">
    <text evidence="6">The sequence shown here is derived from an EMBL/GenBank/DDBJ whole genome shotgun (WGS) entry which is preliminary data.</text>
</comment>
<dbReference type="Pfam" id="PF00083">
    <property type="entry name" value="Sugar_tr"/>
    <property type="match status" value="1"/>
</dbReference>
<dbReference type="SUPFAM" id="SSF103473">
    <property type="entry name" value="MFS general substrate transporter"/>
    <property type="match status" value="1"/>
</dbReference>
<accession>A0A9P9K4E8</accession>